<name>A0A9D7XDV1_9BACT</name>
<evidence type="ECO:0000259" key="1">
    <source>
        <dbReference type="PROSITE" id="PS51841"/>
    </source>
</evidence>
<feature type="domain" description="LTD" evidence="1">
    <location>
        <begin position="203"/>
        <end position="325"/>
    </location>
</feature>
<organism evidence="2 3">
    <name type="scientific">Candidatus Defluviibacterium haderslevense</name>
    <dbReference type="NCBI Taxonomy" id="2981993"/>
    <lineage>
        <taxon>Bacteria</taxon>
        <taxon>Pseudomonadati</taxon>
        <taxon>Bacteroidota</taxon>
        <taxon>Saprospiria</taxon>
        <taxon>Saprospirales</taxon>
        <taxon>Saprospiraceae</taxon>
        <taxon>Candidatus Defluviibacterium</taxon>
    </lineage>
</organism>
<dbReference type="AlphaFoldDB" id="A0A9D7XDV1"/>
<dbReference type="InterPro" id="IPR001322">
    <property type="entry name" value="Lamin_tail_dom"/>
</dbReference>
<sequence>MQKLLQNSSYKKMYTAHVRTFCKEFIANKAYETMAIQLQSKVDSLVKTDPNSLTTYASFKTSLTAAISSGGGFGTAPGISTLMNARLTYFNTVNEFNALPPGISNIVWLKQDPKVGDTLWVNLSITNGTTAFLAYRKNKSYPFEKQPLFDDGLHHDAAANDGIYGTYMIAETKKTQFYIYAENNLAGIFSPERAEYEFYTLEATEAFADINKGDVVVNEFMTSNKTTVIDPSDSKYEDWAEPYNNTNQSIDLSGLYLSDDYEKKDKWEFPKGTLIPAKNRIVLWLDEDSSDSSSLHTNFKLSATGEALILSRPDGLVIDSLSFGAIPTDNSYERCPDGVGTFKITTAPSYNKANCNGATSTSETEGVQVLVYPNPADQMVHVQFGNSVSGQLQIADVQGKFRESIPFNGREILNLSVNYLEPGMYVIFFKFDNGFRLTKKLSITGRS</sequence>
<dbReference type="NCBIfam" id="TIGR04183">
    <property type="entry name" value="Por_Secre_tail"/>
    <property type="match status" value="1"/>
</dbReference>
<evidence type="ECO:0000313" key="2">
    <source>
        <dbReference type="EMBL" id="MBK9716936.1"/>
    </source>
</evidence>
<dbReference type="SUPFAM" id="SSF74853">
    <property type="entry name" value="Lamin A/C globular tail domain"/>
    <property type="match status" value="1"/>
</dbReference>
<dbReference type="Pfam" id="PF18962">
    <property type="entry name" value="Por_Secre_tail"/>
    <property type="match status" value="1"/>
</dbReference>
<dbReference type="Proteomes" id="UP000808349">
    <property type="component" value="Unassembled WGS sequence"/>
</dbReference>
<comment type="caution">
    <text evidence="2">The sequence shown here is derived from an EMBL/GenBank/DDBJ whole genome shotgun (WGS) entry which is preliminary data.</text>
</comment>
<dbReference type="InterPro" id="IPR026444">
    <property type="entry name" value="Secre_tail"/>
</dbReference>
<dbReference type="InterPro" id="IPR036415">
    <property type="entry name" value="Lamin_tail_dom_sf"/>
</dbReference>
<accession>A0A9D7XDV1</accession>
<dbReference type="EMBL" id="JADKFW010000004">
    <property type="protein sequence ID" value="MBK9716936.1"/>
    <property type="molecule type" value="Genomic_DNA"/>
</dbReference>
<dbReference type="NCBIfam" id="NF041940">
    <property type="entry name" value="choice_anch_X"/>
    <property type="match status" value="1"/>
</dbReference>
<evidence type="ECO:0000313" key="3">
    <source>
        <dbReference type="Proteomes" id="UP000808349"/>
    </source>
</evidence>
<protein>
    <submittedName>
        <fullName evidence="2">Lamin tail domain-containing protein</fullName>
    </submittedName>
</protein>
<dbReference type="Pfam" id="PF00932">
    <property type="entry name" value="LTD"/>
    <property type="match status" value="1"/>
</dbReference>
<proteinExistence type="predicted"/>
<dbReference type="PROSITE" id="PS51841">
    <property type="entry name" value="LTD"/>
    <property type="match status" value="1"/>
</dbReference>
<gene>
    <name evidence="2" type="ORF">IPO85_05365</name>
</gene>
<reference evidence="2 3" key="1">
    <citation type="submission" date="2020-10" db="EMBL/GenBank/DDBJ databases">
        <title>Connecting structure to function with the recovery of over 1000 high-quality activated sludge metagenome-assembled genomes encoding full-length rRNA genes using long-read sequencing.</title>
        <authorList>
            <person name="Singleton C.M."/>
            <person name="Petriglieri F."/>
            <person name="Kristensen J.M."/>
            <person name="Kirkegaard R.H."/>
            <person name="Michaelsen T.Y."/>
            <person name="Andersen M.H."/>
            <person name="Karst S.M."/>
            <person name="Dueholm M.S."/>
            <person name="Nielsen P.H."/>
            <person name="Albertsen M."/>
        </authorList>
    </citation>
    <scope>NUCLEOTIDE SEQUENCE [LARGE SCALE GENOMIC DNA]</scope>
    <source>
        <strain evidence="2">Ribe_18-Q3-R11-54_BAT3C.373</strain>
    </source>
</reference>